<dbReference type="PANTHER" id="PTHR43617">
    <property type="entry name" value="L-AMINO ACID N-ACETYLTRANSFERASE"/>
    <property type="match status" value="1"/>
</dbReference>
<dbReference type="InterPro" id="IPR000182">
    <property type="entry name" value="GNAT_dom"/>
</dbReference>
<sequence length="178" mass="19711">MYPFSRMTTDLIDLRAARSADCDALAGIHSEAWLGAYRGVLHGVDLQKMISRRGSSWWQGALARGVDIKILSIANIPAGYATYGPCRLRGTGMEGEIYELYLKPEYQGLGFGRALFDHVRETLRNRNMPGLAVQVLSDNEPARAFYKAVGGRLAAKSWYRLGGRRLELSIYAWPGPGS</sequence>
<dbReference type="Gene3D" id="3.40.630.30">
    <property type="match status" value="1"/>
</dbReference>
<dbReference type="Proteomes" id="UP001431221">
    <property type="component" value="Unassembled WGS sequence"/>
</dbReference>
<dbReference type="SUPFAM" id="SSF55729">
    <property type="entry name" value="Acyl-CoA N-acyltransferases (Nat)"/>
    <property type="match status" value="1"/>
</dbReference>
<dbReference type="Pfam" id="PF00583">
    <property type="entry name" value="Acetyltransf_1"/>
    <property type="match status" value="1"/>
</dbReference>
<evidence type="ECO:0000313" key="3">
    <source>
        <dbReference type="Proteomes" id="UP001431221"/>
    </source>
</evidence>
<dbReference type="PROSITE" id="PS51186">
    <property type="entry name" value="GNAT"/>
    <property type="match status" value="1"/>
</dbReference>
<evidence type="ECO:0000313" key="2">
    <source>
        <dbReference type="EMBL" id="MCK7612280.1"/>
    </source>
</evidence>
<dbReference type="CDD" id="cd04301">
    <property type="entry name" value="NAT_SF"/>
    <property type="match status" value="1"/>
</dbReference>
<protein>
    <submittedName>
        <fullName evidence="2">GNAT family N-acetyltransferase</fullName>
    </submittedName>
</protein>
<dbReference type="InterPro" id="IPR050276">
    <property type="entry name" value="MshD_Acetyltransferase"/>
</dbReference>
<proteinExistence type="predicted"/>
<comment type="caution">
    <text evidence="2">The sequence shown here is derived from an EMBL/GenBank/DDBJ whole genome shotgun (WGS) entry which is preliminary data.</text>
</comment>
<organism evidence="2 3">
    <name type="scientific">Roseibium sediminicola</name>
    <dbReference type="NCBI Taxonomy" id="2933272"/>
    <lineage>
        <taxon>Bacteria</taxon>
        <taxon>Pseudomonadati</taxon>
        <taxon>Pseudomonadota</taxon>
        <taxon>Alphaproteobacteria</taxon>
        <taxon>Hyphomicrobiales</taxon>
        <taxon>Stappiaceae</taxon>
        <taxon>Roseibium</taxon>
    </lineage>
</organism>
<dbReference type="InterPro" id="IPR016181">
    <property type="entry name" value="Acyl_CoA_acyltransferase"/>
</dbReference>
<dbReference type="RefSeq" id="WP_248153227.1">
    <property type="nucleotide sequence ID" value="NZ_JALNMJ010000005.1"/>
</dbReference>
<feature type="domain" description="N-acetyltransferase" evidence="1">
    <location>
        <begin position="12"/>
        <end position="171"/>
    </location>
</feature>
<dbReference type="EMBL" id="JALNMJ010000005">
    <property type="protein sequence ID" value="MCK7612280.1"/>
    <property type="molecule type" value="Genomic_DNA"/>
</dbReference>
<keyword evidence="3" id="KW-1185">Reference proteome</keyword>
<name>A0ABT0GTX1_9HYPH</name>
<evidence type="ECO:0000259" key="1">
    <source>
        <dbReference type="PROSITE" id="PS51186"/>
    </source>
</evidence>
<accession>A0ABT0GTX1</accession>
<gene>
    <name evidence="2" type="ORF">M0H32_08925</name>
</gene>
<dbReference type="PANTHER" id="PTHR43617:SF30">
    <property type="entry name" value="HISTONE ACETYLTRANSFERASE"/>
    <property type="match status" value="1"/>
</dbReference>
<reference evidence="2" key="1">
    <citation type="submission" date="2022-04" db="EMBL/GenBank/DDBJ databases">
        <title>Roseibium sp. CAU 1639 isolated from mud.</title>
        <authorList>
            <person name="Kim W."/>
        </authorList>
    </citation>
    <scope>NUCLEOTIDE SEQUENCE</scope>
    <source>
        <strain evidence="2">CAU 1639</strain>
    </source>
</reference>